<evidence type="ECO:0008006" key="2">
    <source>
        <dbReference type="Google" id="ProtNLM"/>
    </source>
</evidence>
<protein>
    <recommendedName>
        <fullName evidence="2">Minor capsid protein</fullName>
    </recommendedName>
</protein>
<proteinExistence type="predicted"/>
<dbReference type="EMBL" id="VSSQ01023200">
    <property type="protein sequence ID" value="MPM69985.1"/>
    <property type="molecule type" value="Genomic_DNA"/>
</dbReference>
<gene>
    <name evidence="1" type="ORF">SDC9_116933</name>
</gene>
<evidence type="ECO:0000313" key="1">
    <source>
        <dbReference type="EMBL" id="MPM69985.1"/>
    </source>
</evidence>
<reference evidence="1" key="1">
    <citation type="submission" date="2019-08" db="EMBL/GenBank/DDBJ databases">
        <authorList>
            <person name="Kucharzyk K."/>
            <person name="Murdoch R.W."/>
            <person name="Higgins S."/>
            <person name="Loffler F."/>
        </authorList>
    </citation>
    <scope>NUCLEOTIDE SEQUENCE</scope>
</reference>
<dbReference type="AlphaFoldDB" id="A0A645BXL0"/>
<accession>A0A645BXL0</accession>
<name>A0A645BXL0_9ZZZZ</name>
<sequence length="127" mass="14741">MNVKVDVKLNNEKINRLIEAHTKALEMTTEAVLSDIRTSAVVPKDTGELERSGFVDLSEIKNSIARIIFDTPYARRLYWHPEYNFRQDKNANAQGKWMEAYLTGDKQKFIIDTYAMFFKQLSKGLIH</sequence>
<comment type="caution">
    <text evidence="1">The sequence shown here is derived from an EMBL/GenBank/DDBJ whole genome shotgun (WGS) entry which is preliminary data.</text>
</comment>
<organism evidence="1">
    <name type="scientific">bioreactor metagenome</name>
    <dbReference type="NCBI Taxonomy" id="1076179"/>
    <lineage>
        <taxon>unclassified sequences</taxon>
        <taxon>metagenomes</taxon>
        <taxon>ecological metagenomes</taxon>
    </lineage>
</organism>